<organism evidence="1 2">
    <name type="scientific">Pleurotus cornucopiae</name>
    <name type="common">Cornucopia mushroom</name>
    <dbReference type="NCBI Taxonomy" id="5321"/>
    <lineage>
        <taxon>Eukaryota</taxon>
        <taxon>Fungi</taxon>
        <taxon>Dikarya</taxon>
        <taxon>Basidiomycota</taxon>
        <taxon>Agaricomycotina</taxon>
        <taxon>Agaricomycetes</taxon>
        <taxon>Agaricomycetidae</taxon>
        <taxon>Agaricales</taxon>
        <taxon>Pleurotineae</taxon>
        <taxon>Pleurotaceae</taxon>
        <taxon>Pleurotus</taxon>
    </lineage>
</organism>
<proteinExistence type="predicted"/>
<reference evidence="1 2" key="1">
    <citation type="journal article" date="2021" name="Appl. Environ. Microbiol.">
        <title>Genetic linkage and physical mapping for an oyster mushroom Pleurotus cornucopiae and QTL analysis for the trait cap color.</title>
        <authorList>
            <person name="Zhang Y."/>
            <person name="Gao W."/>
            <person name="Sonnenberg A."/>
            <person name="Chen Q."/>
            <person name="Zhang J."/>
            <person name="Huang C."/>
        </authorList>
    </citation>
    <scope>NUCLEOTIDE SEQUENCE [LARGE SCALE GENOMIC DNA]</scope>
    <source>
        <strain evidence="1">CCMSSC00406</strain>
    </source>
</reference>
<dbReference type="Proteomes" id="UP000824881">
    <property type="component" value="Unassembled WGS sequence"/>
</dbReference>
<name>A0ACB7IQI6_PLECO</name>
<evidence type="ECO:0000313" key="1">
    <source>
        <dbReference type="EMBL" id="KAG9220385.1"/>
    </source>
</evidence>
<accession>A0ACB7IQI6</accession>
<evidence type="ECO:0000313" key="2">
    <source>
        <dbReference type="Proteomes" id="UP000824881"/>
    </source>
</evidence>
<sequence>MNYLKSVVMPRQRIAPVIPADKREEYENRHRLLTEHRQSLAITIAEALAEDEIPAEEKHAMLADFNKVASIHLLLLLEAEETLSEETPLVKAANVCFEEMEAAEKAGHCRVAELEPSEDEEASAPEEKELSHRGQSKGSEDESLSDDDGSGGVAYRLEMPGDLMVSLIHKQPLRTNLELGNRYVSKFLEDIKTADVPQDLKDQLDSESTELKDQLMMLERFVIYPLSVFPENVRLARDFAKAAQQFDKYVQQEINASQLQKAMSQVHVSSASKK</sequence>
<protein>
    <submittedName>
        <fullName evidence="1">Uncharacterized protein</fullName>
    </submittedName>
</protein>
<dbReference type="EMBL" id="WQMT02000007">
    <property type="protein sequence ID" value="KAG9220385.1"/>
    <property type="molecule type" value="Genomic_DNA"/>
</dbReference>
<keyword evidence="2" id="KW-1185">Reference proteome</keyword>
<gene>
    <name evidence="1" type="ORF">CCMSSC00406_0006650</name>
</gene>
<comment type="caution">
    <text evidence="1">The sequence shown here is derived from an EMBL/GenBank/DDBJ whole genome shotgun (WGS) entry which is preliminary data.</text>
</comment>